<dbReference type="AlphaFoldDB" id="W7YL36"/>
<comment type="cofactor">
    <cofactor evidence="12">
        <name>Mg(2+)</name>
        <dbReference type="ChEBI" id="CHEBI:18420"/>
    </cofactor>
    <cofactor evidence="12">
        <name>Mn(2+)</name>
        <dbReference type="ChEBI" id="CHEBI:29035"/>
    </cofactor>
    <text evidence="12">Binds 2 magnesium or manganese ions per subunit.</text>
</comment>
<comment type="caution">
    <text evidence="15">The sequence shown here is derived from an EMBL/GenBank/DDBJ whole genome shotgun (WGS) entry which is preliminary data.</text>
</comment>
<evidence type="ECO:0000256" key="10">
    <source>
        <dbReference type="HAMAP-Rule" id="MF_00047"/>
    </source>
</evidence>
<dbReference type="EC" id="6.3.2.4" evidence="10"/>
<evidence type="ECO:0000256" key="11">
    <source>
        <dbReference type="PIRSR" id="PIRSR039102-1"/>
    </source>
</evidence>
<evidence type="ECO:0000313" key="16">
    <source>
        <dbReference type="Proteomes" id="UP000019364"/>
    </source>
</evidence>
<organism evidence="15 16">
    <name type="scientific">Paenibacillus pini JCM 16418</name>
    <dbReference type="NCBI Taxonomy" id="1236976"/>
    <lineage>
        <taxon>Bacteria</taxon>
        <taxon>Bacillati</taxon>
        <taxon>Bacillota</taxon>
        <taxon>Bacilli</taxon>
        <taxon>Bacillales</taxon>
        <taxon>Paenibacillaceae</taxon>
        <taxon>Paenibacillus</taxon>
    </lineage>
</organism>
<keyword evidence="3 10" id="KW-0963">Cytoplasm</keyword>
<dbReference type="Pfam" id="PF07478">
    <property type="entry name" value="Dala_Dala_lig_C"/>
    <property type="match status" value="1"/>
</dbReference>
<keyword evidence="9 10" id="KW-0961">Cell wall biogenesis/degradation</keyword>
<keyword evidence="12" id="KW-0464">Manganese</keyword>
<name>W7YL36_9BACL</name>
<dbReference type="InterPro" id="IPR011127">
    <property type="entry name" value="Dala_Dala_lig_N"/>
</dbReference>
<dbReference type="PANTHER" id="PTHR23132">
    <property type="entry name" value="D-ALANINE--D-ALANINE LIGASE"/>
    <property type="match status" value="1"/>
</dbReference>
<evidence type="ECO:0000256" key="12">
    <source>
        <dbReference type="PIRSR" id="PIRSR039102-3"/>
    </source>
</evidence>
<dbReference type="OrthoDB" id="9813261at2"/>
<evidence type="ECO:0000256" key="7">
    <source>
        <dbReference type="ARBA" id="ARBA00022960"/>
    </source>
</evidence>
<keyword evidence="12" id="KW-0479">Metal-binding</keyword>
<evidence type="ECO:0000256" key="6">
    <source>
        <dbReference type="ARBA" id="ARBA00022840"/>
    </source>
</evidence>
<dbReference type="GO" id="GO:0071555">
    <property type="term" value="P:cell wall organization"/>
    <property type="evidence" value="ECO:0007669"/>
    <property type="project" value="UniProtKB-KW"/>
</dbReference>
<dbReference type="Pfam" id="PF01820">
    <property type="entry name" value="Dala_Dala_lig_N"/>
    <property type="match status" value="1"/>
</dbReference>
<feature type="binding site" evidence="12">
    <location>
        <position position="302"/>
    </location>
    <ligand>
        <name>Mg(2+)</name>
        <dbReference type="ChEBI" id="CHEBI:18420"/>
        <label>2</label>
    </ligand>
</feature>
<feature type="binding site" evidence="12">
    <location>
        <position position="304"/>
    </location>
    <ligand>
        <name>Mg(2+)</name>
        <dbReference type="ChEBI" id="CHEBI:18420"/>
        <label>2</label>
    </ligand>
</feature>
<evidence type="ECO:0000256" key="2">
    <source>
        <dbReference type="ARBA" id="ARBA00010871"/>
    </source>
</evidence>
<dbReference type="InterPro" id="IPR013815">
    <property type="entry name" value="ATP_grasp_subdomain_1"/>
</dbReference>
<comment type="catalytic activity">
    <reaction evidence="10">
        <text>2 D-alanine + ATP = D-alanyl-D-alanine + ADP + phosphate + H(+)</text>
        <dbReference type="Rhea" id="RHEA:11224"/>
        <dbReference type="ChEBI" id="CHEBI:15378"/>
        <dbReference type="ChEBI" id="CHEBI:30616"/>
        <dbReference type="ChEBI" id="CHEBI:43474"/>
        <dbReference type="ChEBI" id="CHEBI:57416"/>
        <dbReference type="ChEBI" id="CHEBI:57822"/>
        <dbReference type="ChEBI" id="CHEBI:456216"/>
        <dbReference type="EC" id="6.3.2.4"/>
    </reaction>
</comment>
<evidence type="ECO:0000256" key="4">
    <source>
        <dbReference type="ARBA" id="ARBA00022598"/>
    </source>
</evidence>
<accession>W7YL36</accession>
<dbReference type="RefSeq" id="WP_036650467.1">
    <property type="nucleotide sequence ID" value="NZ_BAVZ01000010.1"/>
</dbReference>
<keyword evidence="8 10" id="KW-0573">Peptidoglycan synthesis</keyword>
<dbReference type="Gene3D" id="3.40.50.20">
    <property type="match status" value="1"/>
</dbReference>
<evidence type="ECO:0000256" key="13">
    <source>
        <dbReference type="PROSITE-ProRule" id="PRU00409"/>
    </source>
</evidence>
<dbReference type="GO" id="GO:0005737">
    <property type="term" value="C:cytoplasm"/>
    <property type="evidence" value="ECO:0007669"/>
    <property type="project" value="UniProtKB-SubCell"/>
</dbReference>
<dbReference type="Gene3D" id="3.30.1490.20">
    <property type="entry name" value="ATP-grasp fold, A domain"/>
    <property type="match status" value="1"/>
</dbReference>
<dbReference type="InterPro" id="IPR016185">
    <property type="entry name" value="PreATP-grasp_dom_sf"/>
</dbReference>
<gene>
    <name evidence="10" type="primary">ddl</name>
    <name evidence="15" type="ORF">JCM16418_3353</name>
</gene>
<reference evidence="15 16" key="1">
    <citation type="journal article" date="2014" name="Genome Announc.">
        <title>Draft Genome Sequence of Paenibacillus pini JCM 16418T, Isolated from the Rhizosphere of Pine Tree.</title>
        <authorList>
            <person name="Yuki M."/>
            <person name="Oshima K."/>
            <person name="Suda W."/>
            <person name="Oshida Y."/>
            <person name="Kitamura K."/>
            <person name="Iida Y."/>
            <person name="Hattori M."/>
            <person name="Ohkuma M."/>
        </authorList>
    </citation>
    <scope>NUCLEOTIDE SEQUENCE [LARGE SCALE GENOMIC DNA]</scope>
    <source>
        <strain evidence="15 16">JCM 16418</strain>
    </source>
</reference>
<dbReference type="PANTHER" id="PTHR23132:SF23">
    <property type="entry name" value="D-ALANINE--D-ALANINE LIGASE B"/>
    <property type="match status" value="1"/>
</dbReference>
<proteinExistence type="inferred from homology"/>
<dbReference type="PIRSF" id="PIRSF039102">
    <property type="entry name" value="Ddl/VanB"/>
    <property type="match status" value="1"/>
</dbReference>
<dbReference type="HAMAP" id="MF_00047">
    <property type="entry name" value="Dala_Dala_lig"/>
    <property type="match status" value="1"/>
</dbReference>
<dbReference type="PROSITE" id="PS00843">
    <property type="entry name" value="DALA_DALA_LIGASE_1"/>
    <property type="match status" value="1"/>
</dbReference>
<keyword evidence="6 13" id="KW-0067">ATP-binding</keyword>
<dbReference type="STRING" id="1236976.JCM16418_3353"/>
<keyword evidence="5 13" id="KW-0547">Nucleotide-binding</keyword>
<dbReference type="InterPro" id="IPR005905">
    <property type="entry name" value="D_ala_D_ala"/>
</dbReference>
<evidence type="ECO:0000256" key="9">
    <source>
        <dbReference type="ARBA" id="ARBA00023316"/>
    </source>
</evidence>
<dbReference type="InterPro" id="IPR011095">
    <property type="entry name" value="Dala_Dala_lig_C"/>
</dbReference>
<dbReference type="PROSITE" id="PS50975">
    <property type="entry name" value="ATP_GRASP"/>
    <property type="match status" value="1"/>
</dbReference>
<dbReference type="EMBL" id="BAVZ01000010">
    <property type="protein sequence ID" value="GAF09232.1"/>
    <property type="molecule type" value="Genomic_DNA"/>
</dbReference>
<comment type="function">
    <text evidence="10">Cell wall formation.</text>
</comment>
<dbReference type="GO" id="GO:0008360">
    <property type="term" value="P:regulation of cell shape"/>
    <property type="evidence" value="ECO:0007669"/>
    <property type="project" value="UniProtKB-KW"/>
</dbReference>
<dbReference type="GO" id="GO:0008716">
    <property type="term" value="F:D-alanine-D-alanine ligase activity"/>
    <property type="evidence" value="ECO:0007669"/>
    <property type="project" value="UniProtKB-UniRule"/>
</dbReference>
<comment type="subcellular location">
    <subcellularLocation>
        <location evidence="1 10">Cytoplasm</location>
    </subcellularLocation>
</comment>
<feature type="binding site" evidence="12">
    <location>
        <position position="289"/>
    </location>
    <ligand>
        <name>Mg(2+)</name>
        <dbReference type="ChEBI" id="CHEBI:18420"/>
        <label>1</label>
    </ligand>
</feature>
<evidence type="ECO:0000256" key="5">
    <source>
        <dbReference type="ARBA" id="ARBA00022741"/>
    </source>
</evidence>
<dbReference type="GO" id="GO:0009252">
    <property type="term" value="P:peptidoglycan biosynthetic process"/>
    <property type="evidence" value="ECO:0007669"/>
    <property type="project" value="UniProtKB-UniRule"/>
</dbReference>
<feature type="active site" evidence="11">
    <location>
        <position position="182"/>
    </location>
</feature>
<feature type="domain" description="ATP-grasp" evidence="14">
    <location>
        <begin position="144"/>
        <end position="335"/>
    </location>
</feature>
<dbReference type="eggNOG" id="COG1181">
    <property type="taxonomic scope" value="Bacteria"/>
</dbReference>
<dbReference type="UniPathway" id="UPA00219"/>
<comment type="similarity">
    <text evidence="2 10">Belongs to the D-alanine--D-alanine ligase family.</text>
</comment>
<evidence type="ECO:0000256" key="3">
    <source>
        <dbReference type="ARBA" id="ARBA00022490"/>
    </source>
</evidence>
<dbReference type="NCBIfam" id="NF002378">
    <property type="entry name" value="PRK01372.1"/>
    <property type="match status" value="1"/>
</dbReference>
<dbReference type="Gene3D" id="3.30.470.20">
    <property type="entry name" value="ATP-grasp fold, B domain"/>
    <property type="match status" value="1"/>
</dbReference>
<keyword evidence="4 10" id="KW-0436">Ligase</keyword>
<dbReference type="SUPFAM" id="SSF56059">
    <property type="entry name" value="Glutathione synthetase ATP-binding domain-like"/>
    <property type="match status" value="1"/>
</dbReference>
<dbReference type="InterPro" id="IPR011761">
    <property type="entry name" value="ATP-grasp"/>
</dbReference>
<evidence type="ECO:0000313" key="15">
    <source>
        <dbReference type="EMBL" id="GAF09232.1"/>
    </source>
</evidence>
<keyword evidence="12" id="KW-0460">Magnesium</keyword>
<sequence>MNIVVLAGGLSDERDVSLSSGSQIANALISKGHRVLLIDIYIGVANKENFDDAYSKLSTSKYEYAVPKEEPDLELLRREQNYQKSLIGPNVISICQSADFCFLALHGGIGENGKLQALFDIYGIPYSGSGYAGSLLAMDKALSKQLMAVNGVTTPEWTIYRVGDDTSKIPLPCVVKPNDSGSSIGVELVYNQNDLANALKNACKYSKSVLIEKMVEGREFSVGILGEVALPVIEIIPTHGFYDYKNKYQEGAAKEITPAEVSDELTASLQKEALKVHRILGLSGYSRIDFIVDSHLNIFCIEANTLPGMTPTSLLPQEAKAIGIEYPELCEKLIELST</sequence>
<feature type="active site" evidence="11">
    <location>
        <position position="313"/>
    </location>
</feature>
<dbReference type="PROSITE" id="PS00844">
    <property type="entry name" value="DALA_DALA_LIGASE_2"/>
    <property type="match status" value="1"/>
</dbReference>
<evidence type="ECO:0000259" key="14">
    <source>
        <dbReference type="PROSITE" id="PS50975"/>
    </source>
</evidence>
<keyword evidence="16" id="KW-1185">Reference proteome</keyword>
<dbReference type="GO" id="GO:0005524">
    <property type="term" value="F:ATP binding"/>
    <property type="evidence" value="ECO:0007669"/>
    <property type="project" value="UniProtKB-UniRule"/>
</dbReference>
<dbReference type="InterPro" id="IPR000291">
    <property type="entry name" value="D-Ala_lig_Van_CS"/>
</dbReference>
<protein>
    <recommendedName>
        <fullName evidence="10">D-alanine--D-alanine ligase</fullName>
        <ecNumber evidence="10">6.3.2.4</ecNumber>
    </recommendedName>
    <alternativeName>
        <fullName evidence="10">D-Ala-D-Ala ligase</fullName>
    </alternativeName>
    <alternativeName>
        <fullName evidence="10">D-alanylalanine synthetase</fullName>
    </alternativeName>
</protein>
<dbReference type="Proteomes" id="UP000019364">
    <property type="component" value="Unassembled WGS sequence"/>
</dbReference>
<dbReference type="NCBIfam" id="TIGR01205">
    <property type="entry name" value="D_ala_D_alaTIGR"/>
    <property type="match status" value="1"/>
</dbReference>
<feature type="active site" evidence="11">
    <location>
        <position position="13"/>
    </location>
</feature>
<feature type="binding site" evidence="12">
    <location>
        <position position="302"/>
    </location>
    <ligand>
        <name>Mg(2+)</name>
        <dbReference type="ChEBI" id="CHEBI:18420"/>
        <label>1</label>
    </ligand>
</feature>
<comment type="pathway">
    <text evidence="10">Cell wall biogenesis; peptidoglycan biosynthesis.</text>
</comment>
<evidence type="ECO:0000256" key="1">
    <source>
        <dbReference type="ARBA" id="ARBA00004496"/>
    </source>
</evidence>
<dbReference type="SUPFAM" id="SSF52440">
    <property type="entry name" value="PreATP-grasp domain"/>
    <property type="match status" value="1"/>
</dbReference>
<evidence type="ECO:0000256" key="8">
    <source>
        <dbReference type="ARBA" id="ARBA00022984"/>
    </source>
</evidence>
<keyword evidence="7 10" id="KW-0133">Cell shape</keyword>
<dbReference type="GO" id="GO:0046872">
    <property type="term" value="F:metal ion binding"/>
    <property type="evidence" value="ECO:0007669"/>
    <property type="project" value="UniProtKB-KW"/>
</dbReference>